<proteinExistence type="predicted"/>
<gene>
    <name evidence="1" type="ORF">NCGR_LOCUS28397</name>
</gene>
<sequence>MNNFMSENARIQAERNVMIQKHLDNKQQMAKQKDIARHEKIRYVQQLAREYGVKKTNRQLWCVVHKITKDEDNMEFFISTSTPTGRLAFIEHYARVNN</sequence>
<accession>A0A811PEB5</accession>
<evidence type="ECO:0000313" key="1">
    <source>
        <dbReference type="EMBL" id="CAD6243128.1"/>
    </source>
</evidence>
<protein>
    <submittedName>
        <fullName evidence="1">Uncharacterized protein</fullName>
    </submittedName>
</protein>
<comment type="caution">
    <text evidence="1">The sequence shown here is derived from an EMBL/GenBank/DDBJ whole genome shotgun (WGS) entry which is preliminary data.</text>
</comment>
<dbReference type="AlphaFoldDB" id="A0A811PEB5"/>
<keyword evidence="2" id="KW-1185">Reference proteome</keyword>
<dbReference type="OrthoDB" id="10614144at2759"/>
<name>A0A811PEB5_9POAL</name>
<organism evidence="1 2">
    <name type="scientific">Miscanthus lutarioriparius</name>
    <dbReference type="NCBI Taxonomy" id="422564"/>
    <lineage>
        <taxon>Eukaryota</taxon>
        <taxon>Viridiplantae</taxon>
        <taxon>Streptophyta</taxon>
        <taxon>Embryophyta</taxon>
        <taxon>Tracheophyta</taxon>
        <taxon>Spermatophyta</taxon>
        <taxon>Magnoliopsida</taxon>
        <taxon>Liliopsida</taxon>
        <taxon>Poales</taxon>
        <taxon>Poaceae</taxon>
        <taxon>PACMAD clade</taxon>
        <taxon>Panicoideae</taxon>
        <taxon>Andropogonodae</taxon>
        <taxon>Andropogoneae</taxon>
        <taxon>Saccharinae</taxon>
        <taxon>Miscanthus</taxon>
    </lineage>
</organism>
<evidence type="ECO:0000313" key="2">
    <source>
        <dbReference type="Proteomes" id="UP000604825"/>
    </source>
</evidence>
<reference evidence="1" key="1">
    <citation type="submission" date="2020-10" db="EMBL/GenBank/DDBJ databases">
        <authorList>
            <person name="Han B."/>
            <person name="Lu T."/>
            <person name="Zhao Q."/>
            <person name="Huang X."/>
            <person name="Zhao Y."/>
        </authorList>
    </citation>
    <scope>NUCLEOTIDE SEQUENCE</scope>
</reference>
<dbReference type="Proteomes" id="UP000604825">
    <property type="component" value="Unassembled WGS sequence"/>
</dbReference>
<dbReference type="EMBL" id="CAJGYO010000007">
    <property type="protein sequence ID" value="CAD6243128.1"/>
    <property type="molecule type" value="Genomic_DNA"/>
</dbReference>